<organism evidence="2 3">
    <name type="scientific">Alkalimonas delamerensis</name>
    <dbReference type="NCBI Taxonomy" id="265981"/>
    <lineage>
        <taxon>Bacteria</taxon>
        <taxon>Pseudomonadati</taxon>
        <taxon>Pseudomonadota</taxon>
        <taxon>Gammaproteobacteria</taxon>
        <taxon>Alkalimonas</taxon>
    </lineage>
</organism>
<keyword evidence="1" id="KW-0472">Membrane</keyword>
<feature type="transmembrane region" description="Helical" evidence="1">
    <location>
        <begin position="6"/>
        <end position="26"/>
    </location>
</feature>
<proteinExistence type="predicted"/>
<sequence length="177" mass="19732">MEAVALNKVVALFIVYLVAGLIPIIGVASSKKVSRYDCLAWGGLLIYLAAFMLVPLTELQSMIGVYVQHGCEFDMAMRECGRQLTVTDFSDLILFKQYILLLTFIFTFAIGGTGINLFSQGVAGRGSFISEEAERKFTMWLTRIEKNQKVMFYMLLLSILLSVVSLFTVGIVIKFIS</sequence>
<gene>
    <name evidence="2" type="ORF">Q3O59_06330</name>
</gene>
<evidence type="ECO:0000313" key="3">
    <source>
        <dbReference type="Proteomes" id="UP001236258"/>
    </source>
</evidence>
<name>A0ABT9GNV4_9GAMM</name>
<keyword evidence="3" id="KW-1185">Reference proteome</keyword>
<reference evidence="2 3" key="1">
    <citation type="submission" date="2023-08" db="EMBL/GenBank/DDBJ databases">
        <authorList>
            <person name="Joshi A."/>
            <person name="Thite S."/>
        </authorList>
    </citation>
    <scope>NUCLEOTIDE SEQUENCE [LARGE SCALE GENOMIC DNA]</scope>
    <source>
        <strain evidence="2 3">1E1</strain>
    </source>
</reference>
<feature type="transmembrane region" description="Helical" evidence="1">
    <location>
        <begin position="98"/>
        <end position="118"/>
    </location>
</feature>
<comment type="caution">
    <text evidence="2">The sequence shown here is derived from an EMBL/GenBank/DDBJ whole genome shotgun (WGS) entry which is preliminary data.</text>
</comment>
<keyword evidence="1" id="KW-1133">Transmembrane helix</keyword>
<evidence type="ECO:0000313" key="2">
    <source>
        <dbReference type="EMBL" id="MDP4528647.1"/>
    </source>
</evidence>
<feature type="transmembrane region" description="Helical" evidence="1">
    <location>
        <begin position="38"/>
        <end position="56"/>
    </location>
</feature>
<evidence type="ECO:0000256" key="1">
    <source>
        <dbReference type="SAM" id="Phobius"/>
    </source>
</evidence>
<feature type="transmembrane region" description="Helical" evidence="1">
    <location>
        <begin position="150"/>
        <end position="176"/>
    </location>
</feature>
<dbReference type="Proteomes" id="UP001236258">
    <property type="component" value="Unassembled WGS sequence"/>
</dbReference>
<dbReference type="EMBL" id="JAUZVY010000002">
    <property type="protein sequence ID" value="MDP4528647.1"/>
    <property type="molecule type" value="Genomic_DNA"/>
</dbReference>
<protein>
    <submittedName>
        <fullName evidence="2">Uncharacterized protein</fullName>
    </submittedName>
</protein>
<accession>A0ABT9GNV4</accession>
<keyword evidence="1" id="KW-0812">Transmembrane</keyword>
<dbReference type="RefSeq" id="WP_305944770.1">
    <property type="nucleotide sequence ID" value="NZ_JAUZVY010000002.1"/>
</dbReference>